<evidence type="ECO:0000259" key="9">
    <source>
        <dbReference type="Pfam" id="PF03787"/>
    </source>
</evidence>
<dbReference type="EMBL" id="DTDH01000054">
    <property type="protein sequence ID" value="HGT98143.1"/>
    <property type="molecule type" value="Genomic_DNA"/>
</dbReference>
<evidence type="ECO:0000256" key="3">
    <source>
        <dbReference type="ARBA" id="ARBA00022722"/>
    </source>
</evidence>
<dbReference type="InterPro" id="IPR005537">
    <property type="entry name" value="RAMP_III_fam"/>
</dbReference>
<dbReference type="InterPro" id="IPR013412">
    <property type="entry name" value="CRISPR-assoc_RAMP_Csm3"/>
</dbReference>
<keyword evidence="3" id="KW-0540">Nuclease</keyword>
<keyword evidence="6" id="KW-0694">RNA-binding</keyword>
<dbReference type="PANTHER" id="PTHR35579:SF6">
    <property type="entry name" value="DUF324 DOMAIN-CONTAINING PROTEIN"/>
    <property type="match status" value="1"/>
</dbReference>
<name>A0A7J3MX61_9CREN</name>
<feature type="domain" description="CRISPR type III-associated protein" evidence="9">
    <location>
        <begin position="81"/>
        <end position="289"/>
    </location>
</feature>
<keyword evidence="4" id="KW-0255">Endonuclease</keyword>
<dbReference type="GO" id="GO:0051607">
    <property type="term" value="P:defense response to virus"/>
    <property type="evidence" value="ECO:0007669"/>
    <property type="project" value="UniProtKB-KW"/>
</dbReference>
<dbReference type="InterPro" id="IPR052216">
    <property type="entry name" value="CRISPR_Csm3_endoribonuclease"/>
</dbReference>
<evidence type="ECO:0000256" key="4">
    <source>
        <dbReference type="ARBA" id="ARBA00022759"/>
    </source>
</evidence>
<accession>A0A7J3MX61</accession>
<evidence type="ECO:0000256" key="7">
    <source>
        <dbReference type="ARBA" id="ARBA00023118"/>
    </source>
</evidence>
<dbReference type="PANTHER" id="PTHR35579">
    <property type="entry name" value="CRISPR SYSTEM CMS ENDORIBONUCLEASE CSM3"/>
    <property type="match status" value="1"/>
</dbReference>
<protein>
    <recommendedName>
        <fullName evidence="2">CRISPR system Cms endoribonuclease Csm3</fullName>
    </recommendedName>
    <alternativeName>
        <fullName evidence="8">CRISPR type III A-associated RAMP protein Csm3</fullName>
    </alternativeName>
</protein>
<comment type="similarity">
    <text evidence="1">Belongs to the CRISPR-associated Csm3 family.</text>
</comment>
<proteinExistence type="inferred from homology"/>
<organism evidence="11">
    <name type="scientific">Ignisphaera aggregans</name>
    <dbReference type="NCBI Taxonomy" id="334771"/>
    <lineage>
        <taxon>Archaea</taxon>
        <taxon>Thermoproteota</taxon>
        <taxon>Thermoprotei</taxon>
        <taxon>Desulfurococcales</taxon>
        <taxon>Desulfurococcaceae</taxon>
        <taxon>Ignisphaera</taxon>
    </lineage>
</organism>
<comment type="caution">
    <text evidence="11">The sequence shown here is derived from an EMBL/GenBank/DDBJ whole genome shotgun (WGS) entry which is preliminary data.</text>
</comment>
<evidence type="ECO:0000256" key="1">
    <source>
        <dbReference type="ARBA" id="ARBA00006342"/>
    </source>
</evidence>
<gene>
    <name evidence="11" type="primary">csm3</name>
    <name evidence="10" type="ORF">ENT99_05670</name>
    <name evidence="11" type="ORF">ENU64_01765</name>
</gene>
<keyword evidence="5" id="KW-0378">Hydrolase</keyword>
<dbReference type="GO" id="GO:0003723">
    <property type="term" value="F:RNA binding"/>
    <property type="evidence" value="ECO:0007669"/>
    <property type="project" value="UniProtKB-KW"/>
</dbReference>
<evidence type="ECO:0000313" key="10">
    <source>
        <dbReference type="EMBL" id="HFQ79170.1"/>
    </source>
</evidence>
<dbReference type="GO" id="GO:0004519">
    <property type="term" value="F:endonuclease activity"/>
    <property type="evidence" value="ECO:0007669"/>
    <property type="project" value="UniProtKB-KW"/>
</dbReference>
<dbReference type="Pfam" id="PF03787">
    <property type="entry name" value="RAMPs"/>
    <property type="match status" value="1"/>
</dbReference>
<evidence type="ECO:0000313" key="11">
    <source>
        <dbReference type="EMBL" id="HGT98143.1"/>
    </source>
</evidence>
<evidence type="ECO:0000256" key="2">
    <source>
        <dbReference type="ARBA" id="ARBA00022150"/>
    </source>
</evidence>
<dbReference type="NCBIfam" id="TIGR02582">
    <property type="entry name" value="cas7_TM1809"/>
    <property type="match status" value="1"/>
</dbReference>
<dbReference type="EMBL" id="DTAU01000109">
    <property type="protein sequence ID" value="HFQ79170.1"/>
    <property type="molecule type" value="Genomic_DNA"/>
</dbReference>
<sequence length="341" mass="38558">MLLQLLSICMVRNMVRGSNGMSGSPVGFSRALRGFVVLNINLVTRTGLLIRMPVQAQAYRIGGAEQYPMVVRKRYKLSRGIEREIEVPYIPGSSLKGRMRSLLELSLNTKLYSTDQKIWQHVRNLSAMGLTAFEHDVNSRCVIDELFGYAAVNYKQLIDEFKKMNKGVINEDVINKANNVFSKLAITRLLVDDFFPSANYVEKIDAKSVVDFIEEKPENRIDRITSAADPRDIVRVKPGVEFEGRLTLLLMDNDNDYVEKYLETLITGLKLIEETYLGGSGSRGYGRVKFTSIYVKALKISIDNNVPKLESTNVCNNYESLDDLEKDLKNLSESIVKALYS</sequence>
<dbReference type="AlphaFoldDB" id="A0A7J3MX61"/>
<evidence type="ECO:0000256" key="5">
    <source>
        <dbReference type="ARBA" id="ARBA00022801"/>
    </source>
</evidence>
<reference evidence="11" key="1">
    <citation type="journal article" date="2020" name="mSystems">
        <title>Genome- and Community-Level Interaction Insights into Carbon Utilization and Element Cycling Functions of Hydrothermarchaeota in Hydrothermal Sediment.</title>
        <authorList>
            <person name="Zhou Z."/>
            <person name="Liu Y."/>
            <person name="Xu W."/>
            <person name="Pan J."/>
            <person name="Luo Z.H."/>
            <person name="Li M."/>
        </authorList>
    </citation>
    <scope>NUCLEOTIDE SEQUENCE [LARGE SCALE GENOMIC DNA]</scope>
    <source>
        <strain evidence="10">SpSt-629</strain>
        <strain evidence="11">SpSt-688</strain>
    </source>
</reference>
<keyword evidence="7" id="KW-0051">Antiviral defense</keyword>
<dbReference type="GO" id="GO:0016787">
    <property type="term" value="F:hydrolase activity"/>
    <property type="evidence" value="ECO:0007669"/>
    <property type="project" value="UniProtKB-KW"/>
</dbReference>
<evidence type="ECO:0000256" key="8">
    <source>
        <dbReference type="ARBA" id="ARBA00033183"/>
    </source>
</evidence>
<evidence type="ECO:0000256" key="6">
    <source>
        <dbReference type="ARBA" id="ARBA00022884"/>
    </source>
</evidence>